<evidence type="ECO:0000313" key="2">
    <source>
        <dbReference type="Proteomes" id="UP000613030"/>
    </source>
</evidence>
<dbReference type="EMBL" id="JAERRB010000001">
    <property type="protein sequence ID" value="MBL0739956.1"/>
    <property type="molecule type" value="Genomic_DNA"/>
</dbReference>
<accession>A0ABS1KNX8</accession>
<gene>
    <name evidence="1" type="ORF">JI741_01940</name>
</gene>
<protein>
    <recommendedName>
        <fullName evidence="3">CHAD domain-containing protein</fullName>
    </recommendedName>
</protein>
<organism evidence="1 2">
    <name type="scientific">Chryseolinea lacunae</name>
    <dbReference type="NCBI Taxonomy" id="2801331"/>
    <lineage>
        <taxon>Bacteria</taxon>
        <taxon>Pseudomonadati</taxon>
        <taxon>Bacteroidota</taxon>
        <taxon>Cytophagia</taxon>
        <taxon>Cytophagales</taxon>
        <taxon>Fulvivirgaceae</taxon>
        <taxon>Chryseolinea</taxon>
    </lineage>
</organism>
<dbReference type="RefSeq" id="WP_202006916.1">
    <property type="nucleotide sequence ID" value="NZ_JAERRB010000001.1"/>
</dbReference>
<proteinExistence type="predicted"/>
<name>A0ABS1KNX8_9BACT</name>
<sequence length="237" mass="26582">MNASSSMSFAARLQKAIDVLTLLLGFSGFNPPAGFALDKFKELLDKVTIVNNEALAKEQAYRKAVAVRAAMFRTDSESVLMKVTRISNAVVAAYGRNSHPHNMMRDLARRLRVIRVVSKPADPASTTNTEEKRVTISDSGYGAMLGQYRNIVEAIKTFPDWETNMPDFKFADLDKAVADAQKANNDVMDAYGARSAVFKQRHDLYVQQRIFVQRLKGYVKSRYGSSREFDLVKSVRL</sequence>
<dbReference type="Proteomes" id="UP000613030">
    <property type="component" value="Unassembled WGS sequence"/>
</dbReference>
<comment type="caution">
    <text evidence="1">The sequence shown here is derived from an EMBL/GenBank/DDBJ whole genome shotgun (WGS) entry which is preliminary data.</text>
</comment>
<keyword evidence="2" id="KW-1185">Reference proteome</keyword>
<evidence type="ECO:0008006" key="3">
    <source>
        <dbReference type="Google" id="ProtNLM"/>
    </source>
</evidence>
<evidence type="ECO:0000313" key="1">
    <source>
        <dbReference type="EMBL" id="MBL0739956.1"/>
    </source>
</evidence>
<reference evidence="1 2" key="1">
    <citation type="submission" date="2021-01" db="EMBL/GenBank/DDBJ databases">
        <title>Chryseolinea sp. Jin1 Genome sequencing and assembly.</title>
        <authorList>
            <person name="Kim I."/>
        </authorList>
    </citation>
    <scope>NUCLEOTIDE SEQUENCE [LARGE SCALE GENOMIC DNA]</scope>
    <source>
        <strain evidence="1 2">Jin1</strain>
    </source>
</reference>